<keyword evidence="13 15" id="KW-0472">Membrane</keyword>
<evidence type="ECO:0000256" key="10">
    <source>
        <dbReference type="ARBA" id="ARBA00022989"/>
    </source>
</evidence>
<reference evidence="18 19" key="1">
    <citation type="journal article" date="2016" name="Proc. Natl. Acad. Sci. U.S.A.">
        <title>Comparative genomics of biotechnologically important yeasts.</title>
        <authorList>
            <person name="Riley R."/>
            <person name="Haridas S."/>
            <person name="Wolfe K.H."/>
            <person name="Lopes M.R."/>
            <person name="Hittinger C.T."/>
            <person name="Goeker M."/>
            <person name="Salamov A.A."/>
            <person name="Wisecaver J.H."/>
            <person name="Long T.M."/>
            <person name="Calvey C.H."/>
            <person name="Aerts A.L."/>
            <person name="Barry K.W."/>
            <person name="Choi C."/>
            <person name="Clum A."/>
            <person name="Coughlan A.Y."/>
            <person name="Deshpande S."/>
            <person name="Douglass A.P."/>
            <person name="Hanson S.J."/>
            <person name="Klenk H.-P."/>
            <person name="LaButti K.M."/>
            <person name="Lapidus A."/>
            <person name="Lindquist E.A."/>
            <person name="Lipzen A.M."/>
            <person name="Meier-Kolthoff J.P."/>
            <person name="Ohm R.A."/>
            <person name="Otillar R.P."/>
            <person name="Pangilinan J.L."/>
            <person name="Peng Y."/>
            <person name="Rokas A."/>
            <person name="Rosa C.A."/>
            <person name="Scheuner C."/>
            <person name="Sibirny A.A."/>
            <person name="Slot J.C."/>
            <person name="Stielow J.B."/>
            <person name="Sun H."/>
            <person name="Kurtzman C.P."/>
            <person name="Blackwell M."/>
            <person name="Grigoriev I.V."/>
            <person name="Jeffries T.W."/>
        </authorList>
    </citation>
    <scope>NUCLEOTIDE SEQUENCE [LARGE SCALE GENOMIC DNA]</scope>
    <source>
        <strain evidence="18 19">NRRL Y-2026</strain>
    </source>
</reference>
<dbReference type="InterPro" id="IPR013121">
    <property type="entry name" value="Fe_red_NAD-bd_6"/>
</dbReference>
<accession>A0A1E3NFV2</accession>
<evidence type="ECO:0000256" key="3">
    <source>
        <dbReference type="ARBA" id="ARBA00012668"/>
    </source>
</evidence>
<name>A0A1E3NFV2_9ASCO</name>
<feature type="chain" id="PRO_5009133356" description="ferric-chelate reductase (NADPH)" evidence="16">
    <location>
        <begin position="17"/>
        <end position="652"/>
    </location>
</feature>
<keyword evidence="4" id="KW-0813">Transport</keyword>
<dbReference type="InterPro" id="IPR013112">
    <property type="entry name" value="FAD-bd_8"/>
</dbReference>
<gene>
    <name evidence="18" type="ORF">PICMEDRAFT_59859</name>
</gene>
<dbReference type="GO" id="GO:0015677">
    <property type="term" value="P:copper ion import"/>
    <property type="evidence" value="ECO:0007669"/>
    <property type="project" value="TreeGrafter"/>
</dbReference>
<feature type="signal peptide" evidence="16">
    <location>
        <begin position="1"/>
        <end position="16"/>
    </location>
</feature>
<keyword evidence="6" id="KW-0285">Flavoprotein</keyword>
<dbReference type="GO" id="GO:0052851">
    <property type="term" value="F:ferric-chelate reductase (NADPH) activity"/>
    <property type="evidence" value="ECO:0007669"/>
    <property type="project" value="UniProtKB-EC"/>
</dbReference>
<keyword evidence="11" id="KW-0560">Oxidoreductase</keyword>
<evidence type="ECO:0000256" key="16">
    <source>
        <dbReference type="SAM" id="SignalP"/>
    </source>
</evidence>
<feature type="transmembrane region" description="Helical" evidence="15">
    <location>
        <begin position="352"/>
        <end position="372"/>
    </location>
</feature>
<dbReference type="GO" id="GO:0006826">
    <property type="term" value="P:iron ion transport"/>
    <property type="evidence" value="ECO:0007669"/>
    <property type="project" value="UniProtKB-ARBA"/>
</dbReference>
<evidence type="ECO:0000256" key="15">
    <source>
        <dbReference type="SAM" id="Phobius"/>
    </source>
</evidence>
<comment type="catalytic activity">
    <reaction evidence="14">
        <text>2 a Fe(II)-siderophore + NADP(+) + H(+) = 2 a Fe(III)-siderophore + NADPH</text>
        <dbReference type="Rhea" id="RHEA:28795"/>
        <dbReference type="Rhea" id="RHEA-COMP:11342"/>
        <dbReference type="Rhea" id="RHEA-COMP:11344"/>
        <dbReference type="ChEBI" id="CHEBI:15378"/>
        <dbReference type="ChEBI" id="CHEBI:29033"/>
        <dbReference type="ChEBI" id="CHEBI:29034"/>
        <dbReference type="ChEBI" id="CHEBI:57783"/>
        <dbReference type="ChEBI" id="CHEBI:58349"/>
        <dbReference type="EC" id="1.16.1.9"/>
    </reaction>
</comment>
<organism evidence="18 19">
    <name type="scientific">Pichia membranifaciens NRRL Y-2026</name>
    <dbReference type="NCBI Taxonomy" id="763406"/>
    <lineage>
        <taxon>Eukaryota</taxon>
        <taxon>Fungi</taxon>
        <taxon>Dikarya</taxon>
        <taxon>Ascomycota</taxon>
        <taxon>Saccharomycotina</taxon>
        <taxon>Pichiomycetes</taxon>
        <taxon>Pichiales</taxon>
        <taxon>Pichiaceae</taxon>
        <taxon>Pichia</taxon>
    </lineage>
</organism>
<dbReference type="STRING" id="763406.A0A1E3NFV2"/>
<keyword evidence="10 15" id="KW-1133">Transmembrane helix</keyword>
<dbReference type="EC" id="1.16.1.9" evidence="3"/>
<evidence type="ECO:0000256" key="1">
    <source>
        <dbReference type="ARBA" id="ARBA00004651"/>
    </source>
</evidence>
<evidence type="ECO:0000256" key="13">
    <source>
        <dbReference type="ARBA" id="ARBA00023136"/>
    </source>
</evidence>
<protein>
    <recommendedName>
        <fullName evidence="3">ferric-chelate reductase (NADPH)</fullName>
        <ecNumber evidence="3">1.16.1.9</ecNumber>
    </recommendedName>
</protein>
<feature type="domain" description="FAD-binding FR-type" evidence="17">
    <location>
        <begin position="395"/>
        <end position="505"/>
    </location>
</feature>
<dbReference type="Pfam" id="PF01794">
    <property type="entry name" value="Ferric_reduct"/>
    <property type="match status" value="1"/>
</dbReference>
<evidence type="ECO:0000256" key="14">
    <source>
        <dbReference type="ARBA" id="ARBA00048483"/>
    </source>
</evidence>
<dbReference type="SFLD" id="SFLDS00052">
    <property type="entry name" value="Ferric_Reductase_Domain"/>
    <property type="match status" value="1"/>
</dbReference>
<dbReference type="Gene3D" id="3.40.50.80">
    <property type="entry name" value="Nucleotide-binding domain of ferredoxin-NADP reductase (FNR) module"/>
    <property type="match status" value="1"/>
</dbReference>
<dbReference type="PROSITE" id="PS51384">
    <property type="entry name" value="FAD_FR"/>
    <property type="match status" value="1"/>
</dbReference>
<evidence type="ECO:0000256" key="11">
    <source>
        <dbReference type="ARBA" id="ARBA00023002"/>
    </source>
</evidence>
<dbReference type="SUPFAM" id="SSF63380">
    <property type="entry name" value="Riboflavin synthase domain-like"/>
    <property type="match status" value="1"/>
</dbReference>
<dbReference type="InterPro" id="IPR017938">
    <property type="entry name" value="Riboflavin_synthase-like_b-brl"/>
</dbReference>
<dbReference type="InterPro" id="IPR017927">
    <property type="entry name" value="FAD-bd_FR_type"/>
</dbReference>
<dbReference type="SUPFAM" id="SSF52343">
    <property type="entry name" value="Ferredoxin reductase-like, C-terminal NADP-linked domain"/>
    <property type="match status" value="1"/>
</dbReference>
<keyword evidence="8" id="KW-0274">FAD</keyword>
<dbReference type="GO" id="GO:0005886">
    <property type="term" value="C:plasma membrane"/>
    <property type="evidence" value="ECO:0007669"/>
    <property type="project" value="UniProtKB-SubCell"/>
</dbReference>
<dbReference type="InterPro" id="IPR051410">
    <property type="entry name" value="Ferric/Cupric_Reductase"/>
</dbReference>
<keyword evidence="7 15" id="KW-0812">Transmembrane</keyword>
<feature type="transmembrane region" description="Helical" evidence="15">
    <location>
        <begin position="211"/>
        <end position="231"/>
    </location>
</feature>
<feature type="transmembrane region" description="Helical" evidence="15">
    <location>
        <begin position="326"/>
        <end position="345"/>
    </location>
</feature>
<dbReference type="EMBL" id="KV454005">
    <property type="protein sequence ID" value="ODQ45025.1"/>
    <property type="molecule type" value="Genomic_DNA"/>
</dbReference>
<evidence type="ECO:0000256" key="7">
    <source>
        <dbReference type="ARBA" id="ARBA00022692"/>
    </source>
</evidence>
<dbReference type="GeneID" id="30180080"/>
<dbReference type="OrthoDB" id="167398at2759"/>
<proteinExistence type="inferred from homology"/>
<evidence type="ECO:0000259" key="17">
    <source>
        <dbReference type="PROSITE" id="PS51384"/>
    </source>
</evidence>
<dbReference type="InterPro" id="IPR013130">
    <property type="entry name" value="Fe3_Rdtase_TM_dom"/>
</dbReference>
<dbReference type="AlphaFoldDB" id="A0A1E3NFV2"/>
<dbReference type="Proteomes" id="UP000094455">
    <property type="component" value="Unassembled WGS sequence"/>
</dbReference>
<dbReference type="CDD" id="cd06186">
    <property type="entry name" value="NOX_Duox_like_FAD_NADP"/>
    <property type="match status" value="1"/>
</dbReference>
<comment type="similarity">
    <text evidence="2">Belongs to the ferric reductase (FRE) family.</text>
</comment>
<dbReference type="InterPro" id="IPR039261">
    <property type="entry name" value="FNR_nucleotide-bd"/>
</dbReference>
<evidence type="ECO:0000256" key="2">
    <source>
        <dbReference type="ARBA" id="ARBA00006278"/>
    </source>
</evidence>
<keyword evidence="12" id="KW-0406">Ion transport</keyword>
<feature type="transmembrane region" description="Helical" evidence="15">
    <location>
        <begin position="243"/>
        <end position="266"/>
    </location>
</feature>
<evidence type="ECO:0000313" key="19">
    <source>
        <dbReference type="Proteomes" id="UP000094455"/>
    </source>
</evidence>
<comment type="subcellular location">
    <subcellularLocation>
        <location evidence="1">Cell membrane</location>
        <topology evidence="1">Multi-pass membrane protein</topology>
    </subcellularLocation>
</comment>
<dbReference type="PANTHER" id="PTHR32361:SF25">
    <property type="entry name" value="FERRIC_CUPRIC REDUCTASE TRANSMEMBRANE COMPONENT 1"/>
    <property type="match status" value="1"/>
</dbReference>
<evidence type="ECO:0000313" key="18">
    <source>
        <dbReference type="EMBL" id="ODQ45025.1"/>
    </source>
</evidence>
<evidence type="ECO:0000256" key="4">
    <source>
        <dbReference type="ARBA" id="ARBA00022448"/>
    </source>
</evidence>
<dbReference type="Pfam" id="PF08022">
    <property type="entry name" value="FAD_binding_8"/>
    <property type="match status" value="1"/>
</dbReference>
<evidence type="ECO:0000256" key="9">
    <source>
        <dbReference type="ARBA" id="ARBA00022982"/>
    </source>
</evidence>
<keyword evidence="16" id="KW-0732">Signal</keyword>
<evidence type="ECO:0000256" key="5">
    <source>
        <dbReference type="ARBA" id="ARBA00022475"/>
    </source>
</evidence>
<feature type="transmembrane region" description="Helical" evidence="15">
    <location>
        <begin position="157"/>
        <end position="178"/>
    </location>
</feature>
<dbReference type="Pfam" id="PF08030">
    <property type="entry name" value="NAD_binding_6"/>
    <property type="match status" value="1"/>
</dbReference>
<evidence type="ECO:0000256" key="6">
    <source>
        <dbReference type="ARBA" id="ARBA00022630"/>
    </source>
</evidence>
<keyword evidence="9" id="KW-0249">Electron transport</keyword>
<keyword evidence="19" id="KW-1185">Reference proteome</keyword>
<feature type="transmembrane region" description="Helical" evidence="15">
    <location>
        <begin position="287"/>
        <end position="306"/>
    </location>
</feature>
<dbReference type="PANTHER" id="PTHR32361">
    <property type="entry name" value="FERRIC/CUPRIC REDUCTASE TRANSMEMBRANE COMPONENT"/>
    <property type="match status" value="1"/>
</dbReference>
<keyword evidence="5" id="KW-1003">Cell membrane</keyword>
<feature type="transmembrane region" description="Helical" evidence="15">
    <location>
        <begin position="378"/>
        <end position="397"/>
    </location>
</feature>
<sequence>MKVLYLLVSLVVIANALVISDSHVASSCIYFFRKKSWDCNSASAGHMNSNIWNCQCLNIEWLGSITNCINDYSNSTKERDHAYEHIRIRCNGKAKTNYTLDEMKEYQLNATKYLESADLFPKGTNVTTPIEVDAKSFAWWYKTFRDYNYFISMCQRLGWGCVGFWIGIVGLSGIYNYVGYKFIPYSTRQIFNRHLTYRYDAYCFGLNRLELLICFLFFVQVLLMCCINYSLELNSYLYTRWFLLLDLISFRTDIIAFSLMPVLYLTGIRNNPFQYFGCMSHATMIKFHKFIAIIFFILAVVHSVIWTHYARSKDGGGYAVWAADAYFYWGIVGTIVIGIMIGFSIELVRNLLYEVFLFFHLSFSVLFVAAMWKHCETLGWMGWVYSLVAILCFDWVARFTRIASNGFINSAQIEIYGPELVKLEFEKPVVMKFYPGSYVYLHILSPVWSCWQSHPFSLIRSTEADNKMIVYLKCKRGLTRRLSRLNEQKNINVLIDGPYGVLPVKTSDDEGFDEVIGIGGGLGISSVLAFFNERARQSKLVSNYKLNWLINDLKQIELISNDLEYLKKSGMKVTIYYTRYDDSSESAETEKDTDSSHSFVQTVQYGKPSIETLLPQSSLKRRVYICASESLIQSARHNLSPLDELIVENHTW</sequence>
<evidence type="ECO:0000256" key="12">
    <source>
        <dbReference type="ARBA" id="ARBA00023065"/>
    </source>
</evidence>
<dbReference type="RefSeq" id="XP_019016138.1">
    <property type="nucleotide sequence ID" value="XM_019163393.1"/>
</dbReference>
<dbReference type="GO" id="GO:0006879">
    <property type="term" value="P:intracellular iron ion homeostasis"/>
    <property type="evidence" value="ECO:0007669"/>
    <property type="project" value="TreeGrafter"/>
</dbReference>
<evidence type="ECO:0000256" key="8">
    <source>
        <dbReference type="ARBA" id="ARBA00022827"/>
    </source>
</evidence>
<dbReference type="SFLD" id="SFLDG01168">
    <property type="entry name" value="Ferric_reductase_subgroup_(FRE"/>
    <property type="match status" value="1"/>
</dbReference>